<accession>A0A645HD89</accession>
<gene>
    <name evidence="1" type="ORF">SDC9_181234</name>
</gene>
<dbReference type="AlphaFoldDB" id="A0A645HD89"/>
<name>A0A645HD89_9ZZZZ</name>
<reference evidence="1" key="1">
    <citation type="submission" date="2019-08" db="EMBL/GenBank/DDBJ databases">
        <authorList>
            <person name="Kucharzyk K."/>
            <person name="Murdoch R.W."/>
            <person name="Higgins S."/>
            <person name="Loffler F."/>
        </authorList>
    </citation>
    <scope>NUCLEOTIDE SEQUENCE</scope>
</reference>
<comment type="caution">
    <text evidence="1">The sequence shown here is derived from an EMBL/GenBank/DDBJ whole genome shotgun (WGS) entry which is preliminary data.</text>
</comment>
<dbReference type="EMBL" id="VSSQ01086397">
    <property type="protein sequence ID" value="MPN33743.1"/>
    <property type="molecule type" value="Genomic_DNA"/>
</dbReference>
<sequence length="35" mass="4297">MKNTFKKKRKTSESFEEIKETYLISNILLSVRRFM</sequence>
<evidence type="ECO:0000313" key="1">
    <source>
        <dbReference type="EMBL" id="MPN33743.1"/>
    </source>
</evidence>
<protein>
    <submittedName>
        <fullName evidence="1">Uncharacterized protein</fullName>
    </submittedName>
</protein>
<organism evidence="1">
    <name type="scientific">bioreactor metagenome</name>
    <dbReference type="NCBI Taxonomy" id="1076179"/>
    <lineage>
        <taxon>unclassified sequences</taxon>
        <taxon>metagenomes</taxon>
        <taxon>ecological metagenomes</taxon>
    </lineage>
</organism>
<proteinExistence type="predicted"/>